<evidence type="ECO:0000313" key="2">
    <source>
        <dbReference type="EMBL" id="KAB2631804.1"/>
    </source>
</evidence>
<name>A0A5N5I8B7_9ROSA</name>
<protein>
    <submittedName>
        <fullName evidence="2">Zinc finger CCCH domain-containing protein 53-like</fullName>
    </submittedName>
</protein>
<keyword evidence="3" id="KW-1185">Reference proteome</keyword>
<comment type="caution">
    <text evidence="2">The sequence shown here is derived from an EMBL/GenBank/DDBJ whole genome shotgun (WGS) entry which is preliminary data.</text>
</comment>
<organism evidence="2 3">
    <name type="scientific">Pyrus ussuriensis x Pyrus communis</name>
    <dbReference type="NCBI Taxonomy" id="2448454"/>
    <lineage>
        <taxon>Eukaryota</taxon>
        <taxon>Viridiplantae</taxon>
        <taxon>Streptophyta</taxon>
        <taxon>Embryophyta</taxon>
        <taxon>Tracheophyta</taxon>
        <taxon>Spermatophyta</taxon>
        <taxon>Magnoliopsida</taxon>
        <taxon>eudicotyledons</taxon>
        <taxon>Gunneridae</taxon>
        <taxon>Pentapetalae</taxon>
        <taxon>rosids</taxon>
        <taxon>fabids</taxon>
        <taxon>Rosales</taxon>
        <taxon>Rosaceae</taxon>
        <taxon>Amygdaloideae</taxon>
        <taxon>Maleae</taxon>
        <taxon>Pyrus</taxon>
    </lineage>
</organism>
<dbReference type="AlphaFoldDB" id="A0A5N5I8B7"/>
<proteinExistence type="predicted"/>
<gene>
    <name evidence="2" type="ORF">D8674_038708</name>
</gene>
<evidence type="ECO:0000256" key="1">
    <source>
        <dbReference type="SAM" id="MobiDB-lite"/>
    </source>
</evidence>
<evidence type="ECO:0000313" key="3">
    <source>
        <dbReference type="Proteomes" id="UP000327157"/>
    </source>
</evidence>
<dbReference type="Proteomes" id="UP000327157">
    <property type="component" value="Unassembled WGS sequence"/>
</dbReference>
<reference evidence="2 3" key="2">
    <citation type="submission" date="2019-11" db="EMBL/GenBank/DDBJ databases">
        <title>A de novo genome assembly of a pear dwarfing rootstock.</title>
        <authorList>
            <person name="Wang F."/>
            <person name="Wang J."/>
            <person name="Li S."/>
            <person name="Zhang Y."/>
            <person name="Fang M."/>
            <person name="Ma L."/>
            <person name="Zhao Y."/>
            <person name="Jiang S."/>
        </authorList>
    </citation>
    <scope>NUCLEOTIDE SEQUENCE [LARGE SCALE GENOMIC DNA]</scope>
    <source>
        <strain evidence="2">S2</strain>
        <tissue evidence="2">Leaf</tissue>
    </source>
</reference>
<feature type="region of interest" description="Disordered" evidence="1">
    <location>
        <begin position="23"/>
        <end position="43"/>
    </location>
</feature>
<reference evidence="2 3" key="1">
    <citation type="submission" date="2019-09" db="EMBL/GenBank/DDBJ databases">
        <authorList>
            <person name="Ou C."/>
        </authorList>
    </citation>
    <scope>NUCLEOTIDE SEQUENCE [LARGE SCALE GENOMIC DNA]</scope>
    <source>
        <strain evidence="2">S2</strain>
        <tissue evidence="2">Leaf</tissue>
    </source>
</reference>
<accession>A0A5N5I8B7</accession>
<sequence>MECTAAQGLKNSEREPILAAFTELSESHLNPSPPQTVFEDCNSSSSSASWAAISELRTQEEISSFYGGSNGGVPTDVMDEFQLQEQLSFLNDGCPPPMRRYRNKLRRRLTLSDRATQNGLSDRIRW</sequence>
<dbReference type="EMBL" id="SMOL01000142">
    <property type="protein sequence ID" value="KAB2631804.1"/>
    <property type="molecule type" value="Genomic_DNA"/>
</dbReference>